<dbReference type="Gene3D" id="1.20.1310.10">
    <property type="entry name" value="Cullin Repeats"/>
    <property type="match status" value="4"/>
</dbReference>
<dbReference type="Pfam" id="PF10557">
    <property type="entry name" value="Cullin_Nedd8"/>
    <property type="match status" value="1"/>
</dbReference>
<dbReference type="InterPro" id="IPR059120">
    <property type="entry name" value="Cullin-like_AB"/>
</dbReference>
<dbReference type="GO" id="GO:0031625">
    <property type="term" value="F:ubiquitin protein ligase binding"/>
    <property type="evidence" value="ECO:0007669"/>
    <property type="project" value="InterPro"/>
</dbReference>
<feature type="domain" description="Cullin family profile" evidence="4">
    <location>
        <begin position="369"/>
        <end position="592"/>
    </location>
</feature>
<dbReference type="FunFam" id="1.20.1310.10:FF:000055">
    <property type="entry name" value="Cullin family protein"/>
    <property type="match status" value="1"/>
</dbReference>
<comment type="similarity">
    <text evidence="1 2 3">Belongs to the cullin family.</text>
</comment>
<evidence type="ECO:0000259" key="4">
    <source>
        <dbReference type="PROSITE" id="PS50069"/>
    </source>
</evidence>
<dbReference type="Pfam" id="PF00888">
    <property type="entry name" value="Cullin"/>
    <property type="match status" value="1"/>
</dbReference>
<evidence type="ECO:0000256" key="3">
    <source>
        <dbReference type="RuleBase" id="RU003829"/>
    </source>
</evidence>
<dbReference type="SUPFAM" id="SSF46785">
    <property type="entry name" value="Winged helix' DNA-binding domain"/>
    <property type="match status" value="1"/>
</dbReference>
<keyword evidence="6" id="KW-1185">Reference proteome</keyword>
<dbReference type="Gene3D" id="1.10.10.10">
    <property type="entry name" value="Winged helix-like DNA-binding domain superfamily/Winged helix DNA-binding domain"/>
    <property type="match status" value="1"/>
</dbReference>
<dbReference type="InterPro" id="IPR036317">
    <property type="entry name" value="Cullin_homology_sf"/>
</dbReference>
<dbReference type="STRING" id="4955.A0A1G4MB03"/>
<dbReference type="OrthoDB" id="27073at2759"/>
<dbReference type="InterPro" id="IPR016159">
    <property type="entry name" value="Cullin_repeat-like_dom_sf"/>
</dbReference>
<evidence type="ECO:0000256" key="1">
    <source>
        <dbReference type="ARBA" id="ARBA00006019"/>
    </source>
</evidence>
<dbReference type="InterPro" id="IPR036390">
    <property type="entry name" value="WH_DNA-bd_sf"/>
</dbReference>
<dbReference type="InterPro" id="IPR045093">
    <property type="entry name" value="Cullin"/>
</dbReference>
<reference evidence="5 6" key="1">
    <citation type="submission" date="2016-03" db="EMBL/GenBank/DDBJ databases">
        <authorList>
            <person name="Devillers H."/>
        </authorList>
    </citation>
    <scope>NUCLEOTIDE SEQUENCE [LARGE SCALE GENOMIC DNA]</scope>
    <source>
        <strain evidence="5">CBS 6772</strain>
    </source>
</reference>
<dbReference type="InterPro" id="IPR001373">
    <property type="entry name" value="Cullin_N"/>
</dbReference>
<dbReference type="GO" id="GO:0006511">
    <property type="term" value="P:ubiquitin-dependent protein catabolic process"/>
    <property type="evidence" value="ECO:0007669"/>
    <property type="project" value="InterPro"/>
</dbReference>
<dbReference type="Pfam" id="PF26557">
    <property type="entry name" value="Cullin_AB"/>
    <property type="match status" value="1"/>
</dbReference>
<dbReference type="SUPFAM" id="SSF74788">
    <property type="entry name" value="Cullin repeat-like"/>
    <property type="match status" value="1"/>
</dbReference>
<dbReference type="EMBL" id="LT598492">
    <property type="protein sequence ID" value="SCW00983.1"/>
    <property type="molecule type" value="Genomic_DNA"/>
</dbReference>
<gene>
    <name evidence="5" type="ORF">LAFE_0D02454G</name>
</gene>
<dbReference type="AlphaFoldDB" id="A0A1G4MB03"/>
<dbReference type="InterPro" id="IPR016158">
    <property type="entry name" value="Cullin_homology"/>
</dbReference>
<evidence type="ECO:0000313" key="6">
    <source>
        <dbReference type="Proteomes" id="UP000190831"/>
    </source>
</evidence>
<sequence length="727" mass="84569">MFKIKIRSPSSFGAGGFENFEESWKKLESAIELIYEGKASKLSFEELYGTVYRTVLRKNSSELYDRVKSAIHLRLCDIRENELKISKGAYLSKLYEVWQDQCDCLRMISDVMMYLDKVYCKESRKPFVYDMGLELFRDDVMKPLSSLTHEMIARDINEGRRCHTSVDFDLLRELIGMMETLVDTDDSYYLTEFEPYLLKESAKYFGIFVQSHSLAPKDYINEVQRLLENERNIHTKFLNSDTSVKVLNVAKNVLITQNMHFIVDESLPVILDSHDLDSLKLLFGLCKEPGDQNNLLKQLRQIIVAEGLSIEEDVTQKKKAMVAVKWISEIIALKQKYDNILKDIGADNIRNTKSVSEAFSTFLNQRGKKSAENLALYIDFTLRSCKQLEPSTKTSLDHCVTLFKLLRDKDIFEKLYKQQLSKRLLQRRSSLDIEKEIIARMKEEVGIAYTSKMEGMFRDIIISQGYNVKFVQQEKLPFDYEVDVLTTTCWPFQNTSSPQDIVIPPKLERLRLDFENFYIKSHSGRTLKWAYHLGSMDIGFQFARTYHVLSMPVYAAIIFMLFENYNELTMQEIRDLTHIPEQELSRQLISMAVAPKTRILKKFPANKIIHASDKFCINESFTAPTLKVKVLTVMAKAEPNPQSYGDYAVAMKEVSDERTQLLEATIVSTLKPVKTMTHKSLFEKVRQRLSGRFDMPEEIFKDRLQYLIEKEYVQRDPDDPSVYHYLP</sequence>
<dbReference type="OMA" id="MFKDMTI"/>
<dbReference type="InterPro" id="IPR019559">
    <property type="entry name" value="Cullin_neddylation_domain"/>
</dbReference>
<dbReference type="PANTHER" id="PTHR11932">
    <property type="entry name" value="CULLIN"/>
    <property type="match status" value="1"/>
</dbReference>
<dbReference type="SMART" id="SM00884">
    <property type="entry name" value="Cullin_Nedd8"/>
    <property type="match status" value="1"/>
</dbReference>
<organism evidence="5 6">
    <name type="scientific">Lachancea fermentati</name>
    <name type="common">Zygosaccharomyces fermentati</name>
    <dbReference type="NCBI Taxonomy" id="4955"/>
    <lineage>
        <taxon>Eukaryota</taxon>
        <taxon>Fungi</taxon>
        <taxon>Dikarya</taxon>
        <taxon>Ascomycota</taxon>
        <taxon>Saccharomycotina</taxon>
        <taxon>Saccharomycetes</taxon>
        <taxon>Saccharomycetales</taxon>
        <taxon>Saccharomycetaceae</taxon>
        <taxon>Lachancea</taxon>
    </lineage>
</organism>
<accession>A0A1G4MB03</accession>
<evidence type="ECO:0000256" key="2">
    <source>
        <dbReference type="PROSITE-ProRule" id="PRU00330"/>
    </source>
</evidence>
<evidence type="ECO:0000313" key="5">
    <source>
        <dbReference type="EMBL" id="SCW00983.1"/>
    </source>
</evidence>
<dbReference type="SUPFAM" id="SSF75632">
    <property type="entry name" value="Cullin homology domain"/>
    <property type="match status" value="1"/>
</dbReference>
<name>A0A1G4MB03_LACFM</name>
<dbReference type="Gene3D" id="3.30.230.130">
    <property type="entry name" value="Cullin, Chain C, Domain 2"/>
    <property type="match status" value="1"/>
</dbReference>
<dbReference type="SMART" id="SM00182">
    <property type="entry name" value="CULLIN"/>
    <property type="match status" value="1"/>
</dbReference>
<dbReference type="PROSITE" id="PS50069">
    <property type="entry name" value="CULLIN_2"/>
    <property type="match status" value="1"/>
</dbReference>
<dbReference type="InterPro" id="IPR036388">
    <property type="entry name" value="WH-like_DNA-bd_sf"/>
</dbReference>
<proteinExistence type="inferred from homology"/>
<dbReference type="Proteomes" id="UP000190831">
    <property type="component" value="Chromosome D"/>
</dbReference>
<protein>
    <submittedName>
        <fullName evidence="5">LAFE_0D02454g1_1</fullName>
    </submittedName>
</protein>